<accession>Q4SNN9</accession>
<name>Q4SNN9_TETNG</name>
<sequence>LSERIMADGPRCKRRKQANPKRSSGKSPAFRHRPRASRPLSGRLYRSVK</sequence>
<organism evidence="2">
    <name type="scientific">Tetraodon nigroviridis</name>
    <name type="common">Spotted green pufferfish</name>
    <name type="synonym">Chelonodon nigroviridis</name>
    <dbReference type="NCBI Taxonomy" id="99883"/>
    <lineage>
        <taxon>Eukaryota</taxon>
        <taxon>Metazoa</taxon>
        <taxon>Chordata</taxon>
        <taxon>Craniata</taxon>
        <taxon>Vertebrata</taxon>
        <taxon>Euteleostomi</taxon>
        <taxon>Actinopterygii</taxon>
        <taxon>Neopterygii</taxon>
        <taxon>Teleostei</taxon>
        <taxon>Neoteleostei</taxon>
        <taxon>Acanthomorphata</taxon>
        <taxon>Eupercaria</taxon>
        <taxon>Tetraodontiformes</taxon>
        <taxon>Tetradontoidea</taxon>
        <taxon>Tetraodontidae</taxon>
        <taxon>Tetraodon</taxon>
    </lineage>
</organism>
<protein>
    <submittedName>
        <fullName evidence="2">(spotted green pufferfish) hypothetical protein</fullName>
    </submittedName>
</protein>
<feature type="non-terminal residue" evidence="2">
    <location>
        <position position="1"/>
    </location>
</feature>
<evidence type="ECO:0000256" key="1">
    <source>
        <dbReference type="SAM" id="MobiDB-lite"/>
    </source>
</evidence>
<evidence type="ECO:0000313" key="2">
    <source>
        <dbReference type="EMBL" id="CAF97743.1"/>
    </source>
</evidence>
<dbReference type="KEGG" id="tng:GSTEN00015193G001"/>
<dbReference type="EMBL" id="CAAE01014542">
    <property type="protein sequence ID" value="CAF97743.1"/>
    <property type="molecule type" value="Genomic_DNA"/>
</dbReference>
<reference evidence="2" key="2">
    <citation type="submission" date="2004-02" db="EMBL/GenBank/DDBJ databases">
        <authorList>
            <consortium name="Genoscope"/>
            <consortium name="Whitehead Institute Centre for Genome Research"/>
        </authorList>
    </citation>
    <scope>NUCLEOTIDE SEQUENCE</scope>
</reference>
<comment type="caution">
    <text evidence="2">The sequence shown here is derived from an EMBL/GenBank/DDBJ whole genome shotgun (WGS) entry which is preliminary data.</text>
</comment>
<gene>
    <name evidence="2" type="ORF">GSTENG00015193001</name>
</gene>
<feature type="region of interest" description="Disordered" evidence="1">
    <location>
        <begin position="1"/>
        <end position="49"/>
    </location>
</feature>
<dbReference type="OrthoDB" id="8960644at2759"/>
<dbReference type="AlphaFoldDB" id="Q4SNN9"/>
<reference evidence="2" key="1">
    <citation type="journal article" date="2004" name="Nature">
        <title>Genome duplication in the teleost fish Tetraodon nigroviridis reveals the early vertebrate proto-karyotype.</title>
        <authorList>
            <person name="Jaillon O."/>
            <person name="Aury J.-M."/>
            <person name="Brunet F."/>
            <person name="Petit J.-L."/>
            <person name="Stange-Thomann N."/>
            <person name="Mauceli E."/>
            <person name="Bouneau L."/>
            <person name="Fischer C."/>
            <person name="Ozouf-Costaz C."/>
            <person name="Bernot A."/>
            <person name="Nicaud S."/>
            <person name="Jaffe D."/>
            <person name="Fisher S."/>
            <person name="Lutfalla G."/>
            <person name="Dossat C."/>
            <person name="Segurens B."/>
            <person name="Dasilva C."/>
            <person name="Salanoubat M."/>
            <person name="Levy M."/>
            <person name="Boudet N."/>
            <person name="Castellano S."/>
            <person name="Anthouard V."/>
            <person name="Jubin C."/>
            <person name="Castelli V."/>
            <person name="Katinka M."/>
            <person name="Vacherie B."/>
            <person name="Biemont C."/>
            <person name="Skalli Z."/>
            <person name="Cattolico L."/>
            <person name="Poulain J."/>
            <person name="De Berardinis V."/>
            <person name="Cruaud C."/>
            <person name="Duprat S."/>
            <person name="Brottier P."/>
            <person name="Coutanceau J.-P."/>
            <person name="Gouzy J."/>
            <person name="Parra G."/>
            <person name="Lardier G."/>
            <person name="Chapple C."/>
            <person name="McKernan K.J."/>
            <person name="McEwan P."/>
            <person name="Bosak S."/>
            <person name="Kellis M."/>
            <person name="Volff J.-N."/>
            <person name="Guigo R."/>
            <person name="Zody M.C."/>
            <person name="Mesirov J."/>
            <person name="Lindblad-Toh K."/>
            <person name="Birren B."/>
            <person name="Nusbaum C."/>
            <person name="Kahn D."/>
            <person name="Robinson-Rechavi M."/>
            <person name="Laudet V."/>
            <person name="Schachter V."/>
            <person name="Quetier F."/>
            <person name="Saurin W."/>
            <person name="Scarpelli C."/>
            <person name="Wincker P."/>
            <person name="Lander E.S."/>
            <person name="Weissenbach J."/>
            <person name="Roest Crollius H."/>
        </authorList>
    </citation>
    <scope>NUCLEOTIDE SEQUENCE [LARGE SCALE GENOMIC DNA]</scope>
</reference>
<proteinExistence type="predicted"/>